<dbReference type="RefSeq" id="WP_167168459.1">
    <property type="nucleotide sequence ID" value="NZ_BAAAOO010000007.1"/>
</dbReference>
<feature type="DNA-binding region" description="H-T-H motif" evidence="4">
    <location>
        <begin position="32"/>
        <end position="51"/>
    </location>
</feature>
<comment type="caution">
    <text evidence="6">The sequence shown here is derived from an EMBL/GenBank/DDBJ whole genome shotgun (WGS) entry which is preliminary data.</text>
</comment>
<evidence type="ECO:0000259" key="5">
    <source>
        <dbReference type="PROSITE" id="PS50977"/>
    </source>
</evidence>
<keyword evidence="1" id="KW-0805">Transcription regulation</keyword>
<keyword evidence="7" id="KW-1185">Reference proteome</keyword>
<dbReference type="InterPro" id="IPR041479">
    <property type="entry name" value="TetR_CgmR_C"/>
</dbReference>
<keyword evidence="3" id="KW-0804">Transcription</keyword>
<evidence type="ECO:0000313" key="6">
    <source>
        <dbReference type="EMBL" id="NIH57935.1"/>
    </source>
</evidence>
<evidence type="ECO:0000256" key="3">
    <source>
        <dbReference type="ARBA" id="ARBA00023163"/>
    </source>
</evidence>
<dbReference type="PANTHER" id="PTHR30055">
    <property type="entry name" value="HTH-TYPE TRANSCRIPTIONAL REGULATOR RUTR"/>
    <property type="match status" value="1"/>
</dbReference>
<organism evidence="6 7">
    <name type="scientific">Brooklawnia cerclae</name>
    <dbReference type="NCBI Taxonomy" id="349934"/>
    <lineage>
        <taxon>Bacteria</taxon>
        <taxon>Bacillati</taxon>
        <taxon>Actinomycetota</taxon>
        <taxon>Actinomycetes</taxon>
        <taxon>Propionibacteriales</taxon>
        <taxon>Propionibacteriaceae</taxon>
        <taxon>Brooklawnia</taxon>
    </lineage>
</organism>
<proteinExistence type="predicted"/>
<dbReference type="InterPro" id="IPR050109">
    <property type="entry name" value="HTH-type_TetR-like_transc_reg"/>
</dbReference>
<dbReference type="PROSITE" id="PS50977">
    <property type="entry name" value="HTH_TETR_2"/>
    <property type="match status" value="1"/>
</dbReference>
<dbReference type="Proteomes" id="UP000749311">
    <property type="component" value="Unassembled WGS sequence"/>
</dbReference>
<dbReference type="Pfam" id="PF00440">
    <property type="entry name" value="TetR_N"/>
    <property type="match status" value="1"/>
</dbReference>
<dbReference type="EMBL" id="JAAMOZ010000001">
    <property type="protein sequence ID" value="NIH57935.1"/>
    <property type="molecule type" value="Genomic_DNA"/>
</dbReference>
<dbReference type="InterPro" id="IPR001647">
    <property type="entry name" value="HTH_TetR"/>
</dbReference>
<accession>A0ABX0SHQ2</accession>
<dbReference type="PRINTS" id="PR00455">
    <property type="entry name" value="HTHTETR"/>
</dbReference>
<reference evidence="6 7" key="1">
    <citation type="submission" date="2020-02" db="EMBL/GenBank/DDBJ databases">
        <title>Sequencing the genomes of 1000 actinobacteria strains.</title>
        <authorList>
            <person name="Klenk H.-P."/>
        </authorList>
    </citation>
    <scope>NUCLEOTIDE SEQUENCE [LARGE SCALE GENOMIC DNA]</scope>
    <source>
        <strain evidence="6 7">DSM 19609</strain>
    </source>
</reference>
<dbReference type="Pfam" id="PF17937">
    <property type="entry name" value="TetR_C_28"/>
    <property type="match status" value="1"/>
</dbReference>
<dbReference type="SUPFAM" id="SSF46689">
    <property type="entry name" value="Homeodomain-like"/>
    <property type="match status" value="1"/>
</dbReference>
<dbReference type="Gene3D" id="1.10.357.10">
    <property type="entry name" value="Tetracycline Repressor, domain 2"/>
    <property type="match status" value="1"/>
</dbReference>
<keyword evidence="2 4" id="KW-0238">DNA-binding</keyword>
<evidence type="ECO:0000256" key="1">
    <source>
        <dbReference type="ARBA" id="ARBA00023015"/>
    </source>
</evidence>
<sequence length="196" mass="21324">MGRTVGRSAEDTRRLLLDAAGEVIRNRGVHASLDDVARLAGVSKGGLIYHFASKDELLLELARDLLQSFRSDIVSQLDPDDTMPGRLTRAYVRALFTPAEDEAAARKALALITQLMTIPAVAELARLDAEELRRELDADGLPTDVLVLVTAAADGVDSAPLWGASADGPEYRRLGDRLIELTRRPELWNGLPWGEG</sequence>
<evidence type="ECO:0000256" key="2">
    <source>
        <dbReference type="ARBA" id="ARBA00023125"/>
    </source>
</evidence>
<gene>
    <name evidence="6" type="ORF">FB473_002580</name>
</gene>
<evidence type="ECO:0000256" key="4">
    <source>
        <dbReference type="PROSITE-ProRule" id="PRU00335"/>
    </source>
</evidence>
<evidence type="ECO:0000313" key="7">
    <source>
        <dbReference type="Proteomes" id="UP000749311"/>
    </source>
</evidence>
<dbReference type="PANTHER" id="PTHR30055:SF234">
    <property type="entry name" value="HTH-TYPE TRANSCRIPTIONAL REGULATOR BETI"/>
    <property type="match status" value="1"/>
</dbReference>
<feature type="domain" description="HTH tetR-type" evidence="5">
    <location>
        <begin position="10"/>
        <end position="69"/>
    </location>
</feature>
<dbReference type="InterPro" id="IPR009057">
    <property type="entry name" value="Homeodomain-like_sf"/>
</dbReference>
<protein>
    <submittedName>
        <fullName evidence="6">AcrR family transcriptional regulator</fullName>
    </submittedName>
</protein>
<name>A0ABX0SHQ2_9ACTN</name>